<gene>
    <name evidence="5" type="ORF">DFP86_107104</name>
</gene>
<dbReference type="SMART" id="SM00283">
    <property type="entry name" value="MA"/>
    <property type="match status" value="1"/>
</dbReference>
<evidence type="ECO:0000259" key="4">
    <source>
        <dbReference type="PROSITE" id="PS50111"/>
    </source>
</evidence>
<dbReference type="PROSITE" id="PS50111">
    <property type="entry name" value="CHEMOTAXIS_TRANSDUC_2"/>
    <property type="match status" value="1"/>
</dbReference>
<dbReference type="AlphaFoldDB" id="A0A4R7B509"/>
<dbReference type="GO" id="GO:0007165">
    <property type="term" value="P:signal transduction"/>
    <property type="evidence" value="ECO:0007669"/>
    <property type="project" value="UniProtKB-KW"/>
</dbReference>
<comment type="caution">
    <text evidence="5">The sequence shown here is derived from an EMBL/GenBank/DDBJ whole genome shotgun (WGS) entry which is preliminary data.</text>
</comment>
<keyword evidence="3" id="KW-0175">Coiled coil</keyword>
<dbReference type="Gene3D" id="1.10.287.950">
    <property type="entry name" value="Methyl-accepting chemotaxis protein"/>
    <property type="match status" value="1"/>
</dbReference>
<dbReference type="Pfam" id="PF00015">
    <property type="entry name" value="MCPsignal"/>
    <property type="match status" value="1"/>
</dbReference>
<feature type="coiled-coil region" evidence="3">
    <location>
        <begin position="1"/>
        <end position="35"/>
    </location>
</feature>
<dbReference type="Gene3D" id="1.20.120.30">
    <property type="entry name" value="Aspartate receptor, ligand-binding domain"/>
    <property type="match status" value="1"/>
</dbReference>
<evidence type="ECO:0000313" key="6">
    <source>
        <dbReference type="Proteomes" id="UP000295611"/>
    </source>
</evidence>
<reference evidence="5 6" key="1">
    <citation type="submission" date="2019-03" db="EMBL/GenBank/DDBJ databases">
        <title>Genomic Encyclopedia of Type Strains, Phase III (KMG-III): the genomes of soil and plant-associated and newly described type strains.</title>
        <authorList>
            <person name="Whitman W."/>
        </authorList>
    </citation>
    <scope>NUCLEOTIDE SEQUENCE [LARGE SCALE GENOMIC DNA]</scope>
    <source>
        <strain evidence="5 6">CECT 8976</strain>
    </source>
</reference>
<evidence type="ECO:0000256" key="3">
    <source>
        <dbReference type="SAM" id="Coils"/>
    </source>
</evidence>
<evidence type="ECO:0000256" key="1">
    <source>
        <dbReference type="ARBA" id="ARBA00023224"/>
    </source>
</evidence>
<keyword evidence="5" id="KW-0675">Receptor</keyword>
<dbReference type="GO" id="GO:0016020">
    <property type="term" value="C:membrane"/>
    <property type="evidence" value="ECO:0007669"/>
    <property type="project" value="InterPro"/>
</dbReference>
<protein>
    <submittedName>
        <fullName evidence="5">Chemoreceptor zinc-binding protein</fullName>
    </submittedName>
</protein>
<dbReference type="EMBL" id="SNZP01000007">
    <property type="protein sequence ID" value="TDR79740.1"/>
    <property type="molecule type" value="Genomic_DNA"/>
</dbReference>
<keyword evidence="1 2" id="KW-0807">Transducer</keyword>
<accession>A0A4R7B509</accession>
<dbReference type="PANTHER" id="PTHR32089">
    <property type="entry name" value="METHYL-ACCEPTING CHEMOTAXIS PROTEIN MCPB"/>
    <property type="match status" value="1"/>
</dbReference>
<dbReference type="SUPFAM" id="SSF58104">
    <property type="entry name" value="Methyl-accepting chemotaxis protein (MCP) signaling domain"/>
    <property type="match status" value="1"/>
</dbReference>
<proteinExistence type="predicted"/>
<dbReference type="Pfam" id="PF13682">
    <property type="entry name" value="CZB"/>
    <property type="match status" value="1"/>
</dbReference>
<dbReference type="OrthoDB" id="9808588at2"/>
<keyword evidence="6" id="KW-1185">Reference proteome</keyword>
<organism evidence="5 6">
    <name type="scientific">Paludibacterium purpuratum</name>
    <dbReference type="NCBI Taxonomy" id="1144873"/>
    <lineage>
        <taxon>Bacteria</taxon>
        <taxon>Pseudomonadati</taxon>
        <taxon>Pseudomonadota</taxon>
        <taxon>Betaproteobacteria</taxon>
        <taxon>Neisseriales</taxon>
        <taxon>Chromobacteriaceae</taxon>
        <taxon>Paludibacterium</taxon>
    </lineage>
</organism>
<feature type="domain" description="Methyl-accepting transducer" evidence="4">
    <location>
        <begin position="30"/>
        <end position="248"/>
    </location>
</feature>
<dbReference type="InterPro" id="IPR004089">
    <property type="entry name" value="MCPsignal_dom"/>
</dbReference>
<evidence type="ECO:0000313" key="5">
    <source>
        <dbReference type="EMBL" id="TDR79740.1"/>
    </source>
</evidence>
<evidence type="ECO:0000256" key="2">
    <source>
        <dbReference type="PROSITE-ProRule" id="PRU00284"/>
    </source>
</evidence>
<name>A0A4R7B509_9NEIS</name>
<dbReference type="Proteomes" id="UP000295611">
    <property type="component" value="Unassembled WGS sequence"/>
</dbReference>
<sequence length="362" mass="39700">MFGKGRQIEALQTRIAELENNNQALRQQLAAADKSAEFAALRKELTFFSERRESYVGTFDQSLHSAEILRDSVARLAATLDKEYHTASDSLTQLSHVRQAIESMLSAFSQVTQHQQTTASSMDVLAQKSGEIVGFVKLIREIADQTNLLALNAAIEAARAGEQGRGFAVVADEVRKLAERTAQATGEIATLVGGIESASKSTKDQVNASAENATHFLDEAQRTSKEIRQLADNAEEMANTIGNSAHMSFIETVKFDHLVFKLDIYKALLGLQTLSPNQIAGHTDCRLGKWHAEGRGASTYRNHPRYKDLELPHSLVHEAGRKVVEAFAREDFAAVRTELGVMEQASGRVADILDSFESKVGT</sequence>
<dbReference type="InterPro" id="IPR025991">
    <property type="entry name" value="Chemoreceptor_zinc-bind_dom"/>
</dbReference>
<dbReference type="PANTHER" id="PTHR32089:SF112">
    <property type="entry name" value="LYSOZYME-LIKE PROTEIN-RELATED"/>
    <property type="match status" value="1"/>
</dbReference>